<evidence type="ECO:0000313" key="1">
    <source>
        <dbReference type="EMBL" id="CAJ0582041.1"/>
    </source>
</evidence>
<dbReference type="Proteomes" id="UP001177023">
    <property type="component" value="Unassembled WGS sequence"/>
</dbReference>
<name>A0AA36D795_9BILA</name>
<protein>
    <submittedName>
        <fullName evidence="1">Uncharacterized protein</fullName>
    </submittedName>
</protein>
<reference evidence="1" key="1">
    <citation type="submission" date="2023-06" db="EMBL/GenBank/DDBJ databases">
        <authorList>
            <person name="Delattre M."/>
        </authorList>
    </citation>
    <scope>NUCLEOTIDE SEQUENCE</scope>
    <source>
        <strain evidence="1">AF72</strain>
    </source>
</reference>
<proteinExistence type="predicted"/>
<accession>A0AA36D795</accession>
<keyword evidence="2" id="KW-1185">Reference proteome</keyword>
<dbReference type="AlphaFoldDB" id="A0AA36D795"/>
<comment type="caution">
    <text evidence="1">The sequence shown here is derived from an EMBL/GenBank/DDBJ whole genome shotgun (WGS) entry which is preliminary data.</text>
</comment>
<evidence type="ECO:0000313" key="2">
    <source>
        <dbReference type="Proteomes" id="UP001177023"/>
    </source>
</evidence>
<organism evidence="1 2">
    <name type="scientific">Mesorhabditis spiculigera</name>
    <dbReference type="NCBI Taxonomy" id="96644"/>
    <lineage>
        <taxon>Eukaryota</taxon>
        <taxon>Metazoa</taxon>
        <taxon>Ecdysozoa</taxon>
        <taxon>Nematoda</taxon>
        <taxon>Chromadorea</taxon>
        <taxon>Rhabditida</taxon>
        <taxon>Rhabditina</taxon>
        <taxon>Rhabditomorpha</taxon>
        <taxon>Rhabditoidea</taxon>
        <taxon>Rhabditidae</taxon>
        <taxon>Mesorhabditinae</taxon>
        <taxon>Mesorhabditis</taxon>
    </lineage>
</organism>
<dbReference type="EMBL" id="CATQJA010002664">
    <property type="protein sequence ID" value="CAJ0582041.1"/>
    <property type="molecule type" value="Genomic_DNA"/>
</dbReference>
<gene>
    <name evidence="1" type="ORF">MSPICULIGERA_LOCUS20184</name>
</gene>
<sequence length="248" mass="27782">MLWGTLFPGFSTAFIFGSTQEQDFCYQLDLENCFREIFMAVMLPPDRRVREVPQLFGNMSRGQSGLRNLMLCHDVRRIALCFTFPGCSDEMAAHVAAVQYHMVFGKKLPIQVFLSYRGFGKLVCEQGCHQHSLAMCKQQMADSRQDDQSKMLNLVQLADAVAQTRDAEGCRQFKGALQSVLRDRAKVCGEAAKCTCMEPGLQPGLSHCHAGCEHLLQIPANHSTYPGIILSFVAFISTLLLQQLQFYA</sequence>
<feature type="non-terminal residue" evidence="1">
    <location>
        <position position="248"/>
    </location>
</feature>